<keyword evidence="1" id="KW-0479">Metal-binding</keyword>
<dbReference type="PROSITE" id="PS50157">
    <property type="entry name" value="ZINC_FINGER_C2H2_2"/>
    <property type="match status" value="1"/>
</dbReference>
<keyword evidence="4" id="KW-1185">Reference proteome</keyword>
<dbReference type="InterPro" id="IPR036236">
    <property type="entry name" value="Znf_C2H2_sf"/>
</dbReference>
<sequence>MTVGAAVTAPINQAANTPEYRVGSNSHRIRKQTRSRKMGQFICPACEERFARKDSLKRHQKETHIGPSVPYWCPHSECENSRSRPGFTGFKRREHLVQHQISVLITERSEELRPQEQQSVRDSSSGVVELLPPNSVLSNVIEDLKNQLDLCNARLATKEKECEQERDLRRRLALSITTLGGTPYADQAGL</sequence>
<dbReference type="EMBL" id="JANBVO010000018">
    <property type="protein sequence ID" value="KAJ9143864.1"/>
    <property type="molecule type" value="Genomic_DNA"/>
</dbReference>
<dbReference type="Gene3D" id="3.30.160.60">
    <property type="entry name" value="Classic Zinc Finger"/>
    <property type="match status" value="1"/>
</dbReference>
<evidence type="ECO:0000256" key="1">
    <source>
        <dbReference type="PROSITE-ProRule" id="PRU00042"/>
    </source>
</evidence>
<dbReference type="InterPro" id="IPR013087">
    <property type="entry name" value="Znf_C2H2_type"/>
</dbReference>
<keyword evidence="1" id="KW-0862">Zinc</keyword>
<evidence type="ECO:0000259" key="2">
    <source>
        <dbReference type="PROSITE" id="PS50157"/>
    </source>
</evidence>
<dbReference type="PROSITE" id="PS00028">
    <property type="entry name" value="ZINC_FINGER_C2H2_1"/>
    <property type="match status" value="1"/>
</dbReference>
<dbReference type="SUPFAM" id="SSF57667">
    <property type="entry name" value="beta-beta-alpha zinc fingers"/>
    <property type="match status" value="1"/>
</dbReference>
<dbReference type="Proteomes" id="UP001174694">
    <property type="component" value="Unassembled WGS sequence"/>
</dbReference>
<dbReference type="GO" id="GO:0008270">
    <property type="term" value="F:zinc ion binding"/>
    <property type="evidence" value="ECO:0007669"/>
    <property type="project" value="UniProtKB-KW"/>
</dbReference>
<dbReference type="SMART" id="SM00355">
    <property type="entry name" value="ZnF_C2H2"/>
    <property type="match status" value="1"/>
</dbReference>
<evidence type="ECO:0000313" key="3">
    <source>
        <dbReference type="EMBL" id="KAJ9143864.1"/>
    </source>
</evidence>
<feature type="domain" description="C2H2-type" evidence="2">
    <location>
        <begin position="41"/>
        <end position="69"/>
    </location>
</feature>
<keyword evidence="1" id="KW-0863">Zinc-finger</keyword>
<comment type="caution">
    <text evidence="3">The sequence shown here is derived from an EMBL/GenBank/DDBJ whole genome shotgun (WGS) entry which is preliminary data.</text>
</comment>
<accession>A0AA38VSN4</accession>
<organism evidence="3 4">
    <name type="scientific">Pleurostoma richardsiae</name>
    <dbReference type="NCBI Taxonomy" id="41990"/>
    <lineage>
        <taxon>Eukaryota</taxon>
        <taxon>Fungi</taxon>
        <taxon>Dikarya</taxon>
        <taxon>Ascomycota</taxon>
        <taxon>Pezizomycotina</taxon>
        <taxon>Sordariomycetes</taxon>
        <taxon>Sordariomycetidae</taxon>
        <taxon>Calosphaeriales</taxon>
        <taxon>Pleurostomataceae</taxon>
        <taxon>Pleurostoma</taxon>
    </lineage>
</organism>
<gene>
    <name evidence="3" type="ORF">NKR23_g6450</name>
</gene>
<dbReference type="AlphaFoldDB" id="A0AA38VSN4"/>
<protein>
    <recommendedName>
        <fullName evidence="2">C2H2-type domain-containing protein</fullName>
    </recommendedName>
</protein>
<evidence type="ECO:0000313" key="4">
    <source>
        <dbReference type="Proteomes" id="UP001174694"/>
    </source>
</evidence>
<proteinExistence type="predicted"/>
<name>A0AA38VSN4_9PEZI</name>
<reference evidence="3" key="1">
    <citation type="submission" date="2022-07" db="EMBL/GenBank/DDBJ databases">
        <title>Fungi with potential for degradation of polypropylene.</title>
        <authorList>
            <person name="Gostincar C."/>
        </authorList>
    </citation>
    <scope>NUCLEOTIDE SEQUENCE</scope>
    <source>
        <strain evidence="3">EXF-13308</strain>
    </source>
</reference>